<reference evidence="1" key="1">
    <citation type="submission" date="2018-05" db="EMBL/GenBank/DDBJ databases">
        <title>Effector identification in a new, highly contiguous assembly of the strawberry crown rot pathogen Phytophthora cactorum.</title>
        <authorList>
            <person name="Armitage A.D."/>
            <person name="Nellist C.F."/>
            <person name="Bates H."/>
            <person name="Vickerstaff R.J."/>
            <person name="Harrison R.J."/>
        </authorList>
    </citation>
    <scope>NUCLEOTIDE SEQUENCE</scope>
    <source>
        <strain evidence="1">P421</strain>
    </source>
</reference>
<sequence>MMFAVKYIRQDQEKSKGAEQLGTDLQLSAFPASSQYAEAATHTINTI</sequence>
<dbReference type="Proteomes" id="UP000760860">
    <property type="component" value="Unassembled WGS sequence"/>
</dbReference>
<dbReference type="EMBL" id="RCMV01000336">
    <property type="protein sequence ID" value="KAG3218916.1"/>
    <property type="molecule type" value="Genomic_DNA"/>
</dbReference>
<proteinExistence type="predicted"/>
<gene>
    <name evidence="1" type="ORF">PC129_g10298</name>
</gene>
<organism evidence="1 2">
    <name type="scientific">Phytophthora cactorum</name>
    <dbReference type="NCBI Taxonomy" id="29920"/>
    <lineage>
        <taxon>Eukaryota</taxon>
        <taxon>Sar</taxon>
        <taxon>Stramenopiles</taxon>
        <taxon>Oomycota</taxon>
        <taxon>Peronosporomycetes</taxon>
        <taxon>Peronosporales</taxon>
        <taxon>Peronosporaceae</taxon>
        <taxon>Phytophthora</taxon>
    </lineage>
</organism>
<accession>A0A8T1I4J3</accession>
<evidence type="ECO:0000313" key="1">
    <source>
        <dbReference type="EMBL" id="KAG3218916.1"/>
    </source>
</evidence>
<dbReference type="AlphaFoldDB" id="A0A8T1I4J3"/>
<protein>
    <submittedName>
        <fullName evidence="1">Uncharacterized protein</fullName>
    </submittedName>
</protein>
<evidence type="ECO:0000313" key="2">
    <source>
        <dbReference type="Proteomes" id="UP000760860"/>
    </source>
</evidence>
<name>A0A8T1I4J3_9STRA</name>
<comment type="caution">
    <text evidence="1">The sequence shown here is derived from an EMBL/GenBank/DDBJ whole genome shotgun (WGS) entry which is preliminary data.</text>
</comment>